<evidence type="ECO:0000313" key="2">
    <source>
        <dbReference type="EMBL" id="PQM41560.1"/>
    </source>
</evidence>
<dbReference type="STRING" id="2094558.A0A314UVW1"/>
<protein>
    <submittedName>
        <fullName evidence="2">Uncharacterized protein</fullName>
    </submittedName>
</protein>
<accession>A0A314UVW1</accession>
<evidence type="ECO:0000256" key="1">
    <source>
        <dbReference type="SAM" id="MobiDB-lite"/>
    </source>
</evidence>
<dbReference type="EMBL" id="PJQY01002947">
    <property type="protein sequence ID" value="PQM41560.1"/>
    <property type="molecule type" value="Genomic_DNA"/>
</dbReference>
<reference evidence="2 4" key="1">
    <citation type="submission" date="2018-02" db="EMBL/GenBank/DDBJ databases">
        <title>Draft genome of wild Prunus yedoensis var. nudiflora.</title>
        <authorList>
            <person name="Baek S."/>
            <person name="Kim J.-H."/>
            <person name="Choi K."/>
            <person name="Kim G.-B."/>
            <person name="Cho A."/>
            <person name="Jang H."/>
            <person name="Shin C.-H."/>
            <person name="Yu H.-J."/>
            <person name="Mun J.-H."/>
        </authorList>
    </citation>
    <scope>NUCLEOTIDE SEQUENCE [LARGE SCALE GENOMIC DNA]</scope>
    <source>
        <strain evidence="4">cv. Jeju island</strain>
        <tissue evidence="2">Leaf</tissue>
    </source>
</reference>
<dbReference type="PANTHER" id="PTHR34687">
    <property type="entry name" value="CHAPERONE PROTEIN DNAJ-LIKE PROTEIN"/>
    <property type="match status" value="1"/>
</dbReference>
<dbReference type="OrthoDB" id="525163at2759"/>
<name>A0A314UVW1_PRUYE</name>
<comment type="caution">
    <text evidence="2">The sequence shown here is derived from an EMBL/GenBank/DDBJ whole genome shotgun (WGS) entry which is preliminary data.</text>
</comment>
<evidence type="ECO:0000313" key="3">
    <source>
        <dbReference type="EMBL" id="PQQ16078.1"/>
    </source>
</evidence>
<evidence type="ECO:0000313" key="4">
    <source>
        <dbReference type="Proteomes" id="UP000250321"/>
    </source>
</evidence>
<feature type="region of interest" description="Disordered" evidence="1">
    <location>
        <begin position="78"/>
        <end position="98"/>
    </location>
</feature>
<proteinExistence type="predicted"/>
<dbReference type="EMBL" id="PJQY01000206">
    <property type="protein sequence ID" value="PQQ16078.1"/>
    <property type="molecule type" value="Genomic_DNA"/>
</dbReference>
<dbReference type="AlphaFoldDB" id="A0A314UVW1"/>
<organism evidence="2 4">
    <name type="scientific">Prunus yedoensis var. nudiflora</name>
    <dbReference type="NCBI Taxonomy" id="2094558"/>
    <lineage>
        <taxon>Eukaryota</taxon>
        <taxon>Viridiplantae</taxon>
        <taxon>Streptophyta</taxon>
        <taxon>Embryophyta</taxon>
        <taxon>Tracheophyta</taxon>
        <taxon>Spermatophyta</taxon>
        <taxon>Magnoliopsida</taxon>
        <taxon>eudicotyledons</taxon>
        <taxon>Gunneridae</taxon>
        <taxon>Pentapetalae</taxon>
        <taxon>rosids</taxon>
        <taxon>fabids</taxon>
        <taxon>Rosales</taxon>
        <taxon>Rosaceae</taxon>
        <taxon>Amygdaloideae</taxon>
        <taxon>Amygdaleae</taxon>
        <taxon>Prunus</taxon>
    </lineage>
</organism>
<sequence length="98" mass="10213">MGGPIVLTQLATGLDFLAGAILVKSVMDQKPMVGPFPKCPSYNGMGWVSCFCSCWSDVDVRCRSCAGLGRTFCKSCGGSGTSQPLPVEISILPPTPPS</sequence>
<keyword evidence="4" id="KW-1185">Reference proteome</keyword>
<gene>
    <name evidence="3" type="ORF">Pyn_28328</name>
    <name evidence="2" type="ORF">Pyn_33785</name>
</gene>
<dbReference type="Proteomes" id="UP000250321">
    <property type="component" value="Unassembled WGS sequence"/>
</dbReference>
<dbReference type="PANTHER" id="PTHR34687:SF1">
    <property type="entry name" value="CHAPERONE PROTEIN DNAJ-LIKE PROTEIN"/>
    <property type="match status" value="1"/>
</dbReference>